<feature type="transmembrane region" description="Helical" evidence="1">
    <location>
        <begin position="324"/>
        <end position="346"/>
    </location>
</feature>
<feature type="transmembrane region" description="Helical" evidence="1">
    <location>
        <begin position="383"/>
        <end position="405"/>
    </location>
</feature>
<comment type="caution">
    <text evidence="2">The sequence shown here is derived from an EMBL/GenBank/DDBJ whole genome shotgun (WGS) entry which is preliminary data.</text>
</comment>
<feature type="transmembrane region" description="Helical" evidence="1">
    <location>
        <begin position="225"/>
        <end position="245"/>
    </location>
</feature>
<dbReference type="PANTHER" id="PTHR36840:SF1">
    <property type="entry name" value="BLL5714 PROTEIN"/>
    <property type="match status" value="1"/>
</dbReference>
<keyword evidence="1" id="KW-0472">Membrane</keyword>
<accession>A0A852REW1</accession>
<dbReference type="Pfam" id="PF06772">
    <property type="entry name" value="LtrA"/>
    <property type="match status" value="1"/>
</dbReference>
<feature type="transmembrane region" description="Helical" evidence="1">
    <location>
        <begin position="186"/>
        <end position="205"/>
    </location>
</feature>
<evidence type="ECO:0000313" key="3">
    <source>
        <dbReference type="Proteomes" id="UP000582231"/>
    </source>
</evidence>
<sequence>MSALSPAPVLNHPRRRLVGRDPSEAHRAATPLELLFDLVFVVAFGEAADGLAHHLAEGHVRVGVLGFGIAMLAVSWAWGSYSWFSSAYDEDDWLSRIATAVQMLGVAIVALGLPDVFASLDHHEPLAYQLLVVGYVVMRVPMALQWLRASQHDPGRRTTLRSYAATIALAQAGWTALVVLAPPGRVAVPVAVLLAGLEVSGPLVAERRKGGTPWHAGHIAERYGLLTIISLGEGVFGTVAALSALVHGPSGWTVDAALVGVAGLGLTFAVWWMYFTVPSGSVLERHRARVLHWSYGHHLLLASIVAIGAGLHVAALALEGHTRLGATGVVLTVAVPLGVVMVVLHVQWTALARPGHALGRTFDVGLTCGGALVLAAAVGLAALGAPIAVCLVVVAVAPAVAIAGFETVGHRQLALALER</sequence>
<feature type="transmembrane region" description="Helical" evidence="1">
    <location>
        <begin position="62"/>
        <end position="81"/>
    </location>
</feature>
<feature type="transmembrane region" description="Helical" evidence="1">
    <location>
        <begin position="159"/>
        <end position="180"/>
    </location>
</feature>
<gene>
    <name evidence="2" type="ORF">BJ958_000505</name>
</gene>
<name>A0A852REW1_9ACTN</name>
<dbReference type="RefSeq" id="WP_179725250.1">
    <property type="nucleotide sequence ID" value="NZ_BAABEF010000001.1"/>
</dbReference>
<reference evidence="2 3" key="1">
    <citation type="submission" date="2020-07" db="EMBL/GenBank/DDBJ databases">
        <title>Sequencing the genomes of 1000 actinobacteria strains.</title>
        <authorList>
            <person name="Klenk H.-P."/>
        </authorList>
    </citation>
    <scope>NUCLEOTIDE SEQUENCE [LARGE SCALE GENOMIC DNA]</scope>
    <source>
        <strain evidence="2 3">DSM 19082</strain>
    </source>
</reference>
<protein>
    <submittedName>
        <fullName evidence="2">Low temperature requirement protein LtrA</fullName>
    </submittedName>
</protein>
<feature type="transmembrane region" description="Helical" evidence="1">
    <location>
        <begin position="93"/>
        <end position="114"/>
    </location>
</feature>
<dbReference type="PANTHER" id="PTHR36840">
    <property type="entry name" value="BLL5714 PROTEIN"/>
    <property type="match status" value="1"/>
</dbReference>
<feature type="transmembrane region" description="Helical" evidence="1">
    <location>
        <begin position="126"/>
        <end position="147"/>
    </location>
</feature>
<evidence type="ECO:0000313" key="2">
    <source>
        <dbReference type="EMBL" id="NYD28959.1"/>
    </source>
</evidence>
<organism evidence="2 3">
    <name type="scientific">Nocardioides kongjuensis</name>
    <dbReference type="NCBI Taxonomy" id="349522"/>
    <lineage>
        <taxon>Bacteria</taxon>
        <taxon>Bacillati</taxon>
        <taxon>Actinomycetota</taxon>
        <taxon>Actinomycetes</taxon>
        <taxon>Propionibacteriales</taxon>
        <taxon>Nocardioidaceae</taxon>
        <taxon>Nocardioides</taxon>
    </lineage>
</organism>
<keyword evidence="1" id="KW-0812">Transmembrane</keyword>
<feature type="transmembrane region" description="Helical" evidence="1">
    <location>
        <begin position="298"/>
        <end position="318"/>
    </location>
</feature>
<feature type="transmembrane region" description="Helical" evidence="1">
    <location>
        <begin position="257"/>
        <end position="277"/>
    </location>
</feature>
<proteinExistence type="predicted"/>
<keyword evidence="3" id="KW-1185">Reference proteome</keyword>
<dbReference type="InterPro" id="IPR010640">
    <property type="entry name" value="Low_temperature_requirement_A"/>
</dbReference>
<feature type="transmembrane region" description="Helical" evidence="1">
    <location>
        <begin position="358"/>
        <end position="377"/>
    </location>
</feature>
<keyword evidence="1" id="KW-1133">Transmembrane helix</keyword>
<evidence type="ECO:0000256" key="1">
    <source>
        <dbReference type="SAM" id="Phobius"/>
    </source>
</evidence>
<dbReference type="AlphaFoldDB" id="A0A852REW1"/>
<dbReference type="Proteomes" id="UP000582231">
    <property type="component" value="Unassembled WGS sequence"/>
</dbReference>
<dbReference type="EMBL" id="JACCBF010000001">
    <property type="protein sequence ID" value="NYD28959.1"/>
    <property type="molecule type" value="Genomic_DNA"/>
</dbReference>